<protein>
    <submittedName>
        <fullName evidence="2">Uncharacterized protein</fullName>
    </submittedName>
</protein>
<keyword evidence="3" id="KW-1185">Reference proteome</keyword>
<name>A0A1R1XV90_9FUNG</name>
<accession>A0A1R1XV90</accession>
<gene>
    <name evidence="2" type="ORF">AYI69_g6983</name>
</gene>
<proteinExistence type="predicted"/>
<evidence type="ECO:0000313" key="3">
    <source>
        <dbReference type="Proteomes" id="UP000187429"/>
    </source>
</evidence>
<feature type="signal peptide" evidence="1">
    <location>
        <begin position="1"/>
        <end position="19"/>
    </location>
</feature>
<reference evidence="3" key="1">
    <citation type="submission" date="2017-01" db="EMBL/GenBank/DDBJ databases">
        <authorList>
            <person name="Wang Y."/>
            <person name="White M."/>
            <person name="Kvist S."/>
            <person name="Moncalvo J.-M."/>
        </authorList>
    </citation>
    <scope>NUCLEOTIDE SEQUENCE [LARGE SCALE GENOMIC DNA]</scope>
    <source>
        <strain evidence="3">ID-206-W2</strain>
    </source>
</reference>
<dbReference type="Proteomes" id="UP000187429">
    <property type="component" value="Unassembled WGS sequence"/>
</dbReference>
<dbReference type="AlphaFoldDB" id="A0A1R1XV90"/>
<sequence>MKFSIINLGALITMNMVNAHCGCGHRHHNSVNPFDGGDHQYMNYYINKVCDNGQCNIDLTFGKGHESVKARLQTIGCPSKAANLSAMYAAARDLTSNAENKSTCIAGCTVYMSWRYDMSNYPAGQRYGQMNISGYGQFL</sequence>
<dbReference type="OrthoDB" id="5744884at2759"/>
<evidence type="ECO:0000256" key="1">
    <source>
        <dbReference type="SAM" id="SignalP"/>
    </source>
</evidence>
<comment type="caution">
    <text evidence="2">The sequence shown here is derived from an EMBL/GenBank/DDBJ whole genome shotgun (WGS) entry which is preliminary data.</text>
</comment>
<organism evidence="2 3">
    <name type="scientific">Smittium culicis</name>
    <dbReference type="NCBI Taxonomy" id="133412"/>
    <lineage>
        <taxon>Eukaryota</taxon>
        <taxon>Fungi</taxon>
        <taxon>Fungi incertae sedis</taxon>
        <taxon>Zoopagomycota</taxon>
        <taxon>Kickxellomycotina</taxon>
        <taxon>Harpellomycetes</taxon>
        <taxon>Harpellales</taxon>
        <taxon>Legeriomycetaceae</taxon>
        <taxon>Smittium</taxon>
    </lineage>
</organism>
<dbReference type="EMBL" id="LSSM01003254">
    <property type="protein sequence ID" value="OMJ18515.1"/>
    <property type="molecule type" value="Genomic_DNA"/>
</dbReference>
<evidence type="ECO:0000313" key="2">
    <source>
        <dbReference type="EMBL" id="OMJ18515.1"/>
    </source>
</evidence>
<feature type="chain" id="PRO_5012548625" evidence="1">
    <location>
        <begin position="20"/>
        <end position="139"/>
    </location>
</feature>
<keyword evidence="1" id="KW-0732">Signal</keyword>